<sequence length="113" mass="12594">MYLTPEGIDSTLAFIANHSGSGSSVIFDYFTNETLHNMKTARTRWVTRKIGERLIFGIDQGQIEPFLTQRGFCDVHNVDAEELKRLYFIGPNAGRAISKGVDIVSARVNKTGD</sequence>
<dbReference type="KEGG" id="mhor:MSHOH_0918"/>
<dbReference type="EMBL" id="CP009516">
    <property type="protein sequence ID" value="AKB77401.1"/>
    <property type="molecule type" value="Genomic_DNA"/>
</dbReference>
<evidence type="ECO:0000313" key="1">
    <source>
        <dbReference type="EMBL" id="AKB77401.1"/>
    </source>
</evidence>
<proteinExistence type="predicted"/>
<protein>
    <submittedName>
        <fullName evidence="1">Uncharacterized protein</fullName>
    </submittedName>
</protein>
<dbReference type="STRING" id="1434110.MSHOH_0918"/>
<dbReference type="InterPro" id="IPR029063">
    <property type="entry name" value="SAM-dependent_MTases_sf"/>
</dbReference>
<dbReference type="Gene3D" id="3.40.50.150">
    <property type="entry name" value="Vaccinia Virus protein VP39"/>
    <property type="match status" value="1"/>
</dbReference>
<dbReference type="AlphaFoldDB" id="A0A0E3S9L1"/>
<keyword evidence="2" id="KW-1185">Reference proteome</keyword>
<accession>A0A0E3S9L1</accession>
<reference evidence="1 2" key="1">
    <citation type="submission" date="2014-07" db="EMBL/GenBank/DDBJ databases">
        <title>Methanogenic archaea and the global carbon cycle.</title>
        <authorList>
            <person name="Henriksen J.R."/>
            <person name="Luke J."/>
            <person name="Reinhart S."/>
            <person name="Benedict M.N."/>
            <person name="Youngblut N.D."/>
            <person name="Metcalf M.E."/>
            <person name="Whitaker R.J."/>
            <person name="Metcalf W.W."/>
        </authorList>
    </citation>
    <scope>NUCLEOTIDE SEQUENCE [LARGE SCALE GENOMIC DNA]</scope>
    <source>
        <strain evidence="1 2">HB-1</strain>
    </source>
</reference>
<dbReference type="SUPFAM" id="SSF53335">
    <property type="entry name" value="S-adenosyl-L-methionine-dependent methyltransferases"/>
    <property type="match status" value="1"/>
</dbReference>
<dbReference type="PATRIC" id="fig|1434110.4.peg.1142"/>
<evidence type="ECO:0000313" key="2">
    <source>
        <dbReference type="Proteomes" id="UP000033101"/>
    </source>
</evidence>
<dbReference type="Proteomes" id="UP000033101">
    <property type="component" value="Chromosome"/>
</dbReference>
<gene>
    <name evidence="1" type="ORF">MSHOH_0918</name>
</gene>
<organism evidence="1 2">
    <name type="scientific">Methanosarcina horonobensis HB-1 = JCM 15518</name>
    <dbReference type="NCBI Taxonomy" id="1434110"/>
    <lineage>
        <taxon>Archaea</taxon>
        <taxon>Methanobacteriati</taxon>
        <taxon>Methanobacteriota</taxon>
        <taxon>Stenosarchaea group</taxon>
        <taxon>Methanomicrobia</taxon>
        <taxon>Methanosarcinales</taxon>
        <taxon>Methanosarcinaceae</taxon>
        <taxon>Methanosarcina</taxon>
    </lineage>
</organism>
<name>A0A0E3S9L1_9EURY</name>
<dbReference type="HOGENOM" id="CLU_2127831_0_0_2"/>